<dbReference type="GO" id="GO:0005524">
    <property type="term" value="F:ATP binding"/>
    <property type="evidence" value="ECO:0007669"/>
    <property type="project" value="InterPro"/>
</dbReference>
<organism evidence="2">
    <name type="scientific">Shallot virus X</name>
    <name type="common">ShVX</name>
    <dbReference type="NCBI Taxonomy" id="31770"/>
    <lineage>
        <taxon>Viruses</taxon>
        <taxon>Riboviria</taxon>
        <taxon>Orthornavirae</taxon>
        <taxon>Kitrinoviricota</taxon>
        <taxon>Alsuviricetes</taxon>
        <taxon>Tymovirales</taxon>
        <taxon>Alphaflexiviridae</taxon>
        <taxon>Allexivirus</taxon>
        <taxon>Acarallexivirus</taxon>
        <taxon>Allexivirus ecsascalonicum</taxon>
    </lineage>
</organism>
<evidence type="ECO:0000259" key="1">
    <source>
        <dbReference type="PROSITE" id="PS51657"/>
    </source>
</evidence>
<gene>
    <name evidence="2" type="primary">ORF2</name>
</gene>
<feature type="domain" description="(+)RNA virus helicase C-terminal" evidence="1">
    <location>
        <begin position="1"/>
        <end position="241"/>
    </location>
</feature>
<dbReference type="InterPro" id="IPR027417">
    <property type="entry name" value="P-loop_NTPase"/>
</dbReference>
<sequence length="241" mass="26618">MKTDLLLQILSNNNFTRTSEPIKEPLIIHGVPGSGKSTLVRALVTYRSTVACTLGAPYGRNLAFPGVTSPTLTQSVKDHETRILDEYQLGKESDLEPFNVLVGDPFQGNLHLKAHYVKSYSHRVPRAICNFLQSLKYEITGSKTGEIAQLPIYGPNPSGPAGQVIHLGPISRKLTQSHGVCSKLPSEVQGLEFEEVTLVYHSSEFERDRVGFYIATTRALRRLNLITNTTLELPHELCPAP</sequence>
<dbReference type="EMBL" id="MH389253">
    <property type="protein sequence ID" value="QCY49496.1"/>
    <property type="molecule type" value="Genomic_RNA"/>
</dbReference>
<evidence type="ECO:0000313" key="3">
    <source>
        <dbReference type="EMBL" id="QCY49508.1"/>
    </source>
</evidence>
<proteinExistence type="predicted"/>
<evidence type="ECO:0000313" key="2">
    <source>
        <dbReference type="EMBL" id="QCY49496.1"/>
    </source>
</evidence>
<dbReference type="SUPFAM" id="SSF52540">
    <property type="entry name" value="P-loop containing nucleoside triphosphate hydrolases"/>
    <property type="match status" value="1"/>
</dbReference>
<protein>
    <submittedName>
        <fullName evidence="2">Triple gene block 1 protein</fullName>
    </submittedName>
</protein>
<dbReference type="EMBL" id="MH389255">
    <property type="protein sequence ID" value="QCY49508.1"/>
    <property type="molecule type" value="Genomic_RNA"/>
</dbReference>
<organismHost>
    <name type="scientific">Allium cepa var. aggregatum</name>
    <name type="common">Shallot</name>
    <name type="synonym">Allium ascalonicum</name>
    <dbReference type="NCBI Taxonomy" id="28911"/>
</organismHost>
<dbReference type="InterPro" id="IPR027351">
    <property type="entry name" value="(+)RNA_virus_helicase_core_dom"/>
</dbReference>
<reference evidence="2" key="1">
    <citation type="submission" date="2018-05" db="EMBL/GenBank/DDBJ databases">
        <title>Molecular and biological characterization of two novel viruses belonging to genera Potyvirus and Carlavirus identified through elucidation of emerging shallot mild yellow stripe disease in France.</title>
        <authorList>
            <person name="Marais A."/>
            <person name="Faure C."/>
            <person name="Theil S."/>
            <person name="Candresse T."/>
        </authorList>
    </citation>
    <scope>NUCLEOTIDE SEQUENCE</scope>
    <source>
        <strain evidence="2">13-01-1</strain>
        <strain evidence="3">13-04-1</strain>
    </source>
</reference>
<accession>A0A6M2VHL0</accession>
<name>A0A6M2VHL0_SHVX</name>
<dbReference type="Pfam" id="PF01443">
    <property type="entry name" value="Viral_helicase1"/>
    <property type="match status" value="1"/>
</dbReference>
<dbReference type="PROSITE" id="PS51657">
    <property type="entry name" value="PSRV_HELICASE"/>
    <property type="match status" value="1"/>
</dbReference>